<dbReference type="EMBL" id="BJYS01000042">
    <property type="protein sequence ID" value="GEO06626.1"/>
    <property type="molecule type" value="Genomic_DNA"/>
</dbReference>
<name>A0A512B3T4_9BACT</name>
<evidence type="ECO:0000313" key="3">
    <source>
        <dbReference type="Proteomes" id="UP000321532"/>
    </source>
</evidence>
<keyword evidence="2" id="KW-0067">ATP-binding</keyword>
<dbReference type="PANTHER" id="PTHR30595:SF6">
    <property type="entry name" value="SCHLAFEN ALBA-2 DOMAIN-CONTAINING PROTEIN"/>
    <property type="match status" value="1"/>
</dbReference>
<dbReference type="Pfam" id="PF04326">
    <property type="entry name" value="SLFN_AlbA_2"/>
    <property type="match status" value="1"/>
</dbReference>
<dbReference type="InterPro" id="IPR038461">
    <property type="entry name" value="Schlafen_AlbA_2_dom_sf"/>
</dbReference>
<keyword evidence="2" id="KW-0378">Hydrolase</keyword>
<dbReference type="AlphaFoldDB" id="A0A512B3T4"/>
<dbReference type="Proteomes" id="UP000321532">
    <property type="component" value="Unassembled WGS sequence"/>
</dbReference>
<reference evidence="2 3" key="1">
    <citation type="submission" date="2019-07" db="EMBL/GenBank/DDBJ databases">
        <title>Whole genome shotgun sequence of Adhaeribacter aerolatus NBRC 106133.</title>
        <authorList>
            <person name="Hosoyama A."/>
            <person name="Uohara A."/>
            <person name="Ohji S."/>
            <person name="Ichikawa N."/>
        </authorList>
    </citation>
    <scope>NUCLEOTIDE SEQUENCE [LARGE SCALE GENOMIC DNA]</scope>
    <source>
        <strain evidence="2 3">NBRC 106133</strain>
    </source>
</reference>
<proteinExistence type="predicted"/>
<dbReference type="PANTHER" id="PTHR30595">
    <property type="entry name" value="GLPR-RELATED TRANSCRIPTIONAL REPRESSOR"/>
    <property type="match status" value="1"/>
</dbReference>
<keyword evidence="2" id="KW-0547">Nucleotide-binding</keyword>
<dbReference type="InterPro" id="IPR007421">
    <property type="entry name" value="Schlafen_AlbA_2_dom"/>
</dbReference>
<protein>
    <submittedName>
        <fullName evidence="2">ATP-dependent DNA helicase</fullName>
    </submittedName>
</protein>
<dbReference type="GO" id="GO:0004386">
    <property type="term" value="F:helicase activity"/>
    <property type="evidence" value="ECO:0007669"/>
    <property type="project" value="UniProtKB-KW"/>
</dbReference>
<keyword evidence="2" id="KW-0347">Helicase</keyword>
<evidence type="ECO:0000259" key="1">
    <source>
        <dbReference type="Pfam" id="PF04326"/>
    </source>
</evidence>
<comment type="caution">
    <text evidence="2">The sequence shown here is derived from an EMBL/GenBank/DDBJ whole genome shotgun (WGS) entry which is preliminary data.</text>
</comment>
<sequence>MMKKFELSELEELIAHGEGDRLEFKKTITHLNKIARTLAAFANTRGGIILVGVLDNGKICGIDPEEEKHSLQKAADFYCDPPVRLFFKEIEHDNELTVLKIIVPESRQKPHLAKSNENDWRGYVRVKDESVQTSKMVLHSLKTEDAVKPSYEPITKQETILLLQFQRQPRITLKQFMHLANISQQRASRILVTLVLHGIIRLHDQEKEPYYTLS</sequence>
<accession>A0A512B3T4</accession>
<dbReference type="RefSeq" id="WP_246151216.1">
    <property type="nucleotide sequence ID" value="NZ_BJYS01000042.1"/>
</dbReference>
<feature type="domain" description="Schlafen AlbA-2" evidence="1">
    <location>
        <begin position="18"/>
        <end position="132"/>
    </location>
</feature>
<evidence type="ECO:0000313" key="2">
    <source>
        <dbReference type="EMBL" id="GEO06626.1"/>
    </source>
</evidence>
<dbReference type="Gene3D" id="3.30.950.30">
    <property type="entry name" value="Schlafen, AAA domain"/>
    <property type="match status" value="1"/>
</dbReference>
<keyword evidence="3" id="KW-1185">Reference proteome</keyword>
<gene>
    <name evidence="2" type="ORF">AAE02nite_42900</name>
</gene>
<organism evidence="2 3">
    <name type="scientific">Adhaeribacter aerolatus</name>
    <dbReference type="NCBI Taxonomy" id="670289"/>
    <lineage>
        <taxon>Bacteria</taxon>
        <taxon>Pseudomonadati</taxon>
        <taxon>Bacteroidota</taxon>
        <taxon>Cytophagia</taxon>
        <taxon>Cytophagales</taxon>
        <taxon>Hymenobacteraceae</taxon>
        <taxon>Adhaeribacter</taxon>
    </lineage>
</organism>